<dbReference type="EMBL" id="AP017378">
    <property type="protein sequence ID" value="BBD08458.1"/>
    <property type="molecule type" value="Genomic_DNA"/>
</dbReference>
<feature type="transmembrane region" description="Helical" evidence="1">
    <location>
        <begin position="12"/>
        <end position="32"/>
    </location>
</feature>
<protein>
    <submittedName>
        <fullName evidence="2">Uncharacterized protein</fullName>
    </submittedName>
</protein>
<keyword evidence="1" id="KW-0472">Membrane</keyword>
<dbReference type="OrthoDB" id="5461001at2"/>
<keyword evidence="1" id="KW-1133">Transmembrane helix</keyword>
<dbReference type="RefSeq" id="WP_126378569.1">
    <property type="nucleotide sequence ID" value="NZ_AP017378.1"/>
</dbReference>
<dbReference type="Proteomes" id="UP000269883">
    <property type="component" value="Chromosome"/>
</dbReference>
<organism evidence="2 3">
    <name type="scientific">Desulfovibrio ferrophilus</name>
    <dbReference type="NCBI Taxonomy" id="241368"/>
    <lineage>
        <taxon>Bacteria</taxon>
        <taxon>Pseudomonadati</taxon>
        <taxon>Thermodesulfobacteriota</taxon>
        <taxon>Desulfovibrionia</taxon>
        <taxon>Desulfovibrionales</taxon>
        <taxon>Desulfovibrionaceae</taxon>
        <taxon>Desulfovibrio</taxon>
    </lineage>
</organism>
<evidence type="ECO:0000313" key="2">
    <source>
        <dbReference type="EMBL" id="BBD08458.1"/>
    </source>
</evidence>
<dbReference type="AlphaFoldDB" id="A0A2Z6AZ20"/>
<sequence length="87" mass="9773">MTLTPLETLLGSAIISIITALSVRLVLGGSFVTKAQCRLNHEQECRTNGSIQRKLDIQFRMLRALILHSDLPTEKKEEILNERGVSR</sequence>
<keyword evidence="3" id="KW-1185">Reference proteome</keyword>
<evidence type="ECO:0000313" key="3">
    <source>
        <dbReference type="Proteomes" id="UP000269883"/>
    </source>
</evidence>
<evidence type="ECO:0000256" key="1">
    <source>
        <dbReference type="SAM" id="Phobius"/>
    </source>
</evidence>
<proteinExistence type="predicted"/>
<dbReference type="KEGG" id="dfl:DFE_1732"/>
<reference evidence="2 3" key="1">
    <citation type="journal article" date="2018" name="Sci. Adv.">
        <title>Multi-heme cytochromes provide a pathway for survival in energy-limited environments.</title>
        <authorList>
            <person name="Deng X."/>
            <person name="Dohmae N."/>
            <person name="Nealson K.H."/>
            <person name="Hashimoto K."/>
            <person name="Okamoto A."/>
        </authorList>
    </citation>
    <scope>NUCLEOTIDE SEQUENCE [LARGE SCALE GENOMIC DNA]</scope>
    <source>
        <strain evidence="2 3">IS5</strain>
    </source>
</reference>
<accession>A0A2Z6AZ20</accession>
<keyword evidence="1" id="KW-0812">Transmembrane</keyword>
<gene>
    <name evidence="2" type="ORF">DFE_1732</name>
</gene>
<name>A0A2Z6AZ20_9BACT</name>